<keyword evidence="1" id="KW-0472">Membrane</keyword>
<dbReference type="AlphaFoldDB" id="X6M0R9"/>
<proteinExistence type="predicted"/>
<dbReference type="Proteomes" id="UP000023152">
    <property type="component" value="Unassembled WGS sequence"/>
</dbReference>
<keyword evidence="1" id="KW-1133">Transmembrane helix</keyword>
<evidence type="ECO:0000313" key="2">
    <source>
        <dbReference type="EMBL" id="ETO07002.1"/>
    </source>
</evidence>
<feature type="transmembrane region" description="Helical" evidence="1">
    <location>
        <begin position="203"/>
        <end position="224"/>
    </location>
</feature>
<sequence length="274" mass="31684">MFGSAVIKLLTVIRVCSLLLEDILSIYYQGKGDHQIFWIMYGFGVAAGVAEALSMLHFCLEIFGAIALEVSQAVLFMWACNWSKESILIFAIIGSVQLGLFVFFYTLQCIESWYEKLHEKEESSEEEDVAKYAQMCTKCCFPALIGIGILPYLYFSNDTFFRARWFDICIAVSLWLSGIQLDIQRRTMGGKKDVPWYYSIPLIFSYLWAIAFGLLTYILCIDFVKNRKWSNNFEKGYTIFIVSAYSFGVCCENLFVYKLLMFRTFLDDLKQKQL</sequence>
<feature type="transmembrane region" description="Helical" evidence="1">
    <location>
        <begin position="236"/>
        <end position="257"/>
    </location>
</feature>
<feature type="transmembrane region" description="Helical" evidence="1">
    <location>
        <begin position="36"/>
        <end position="56"/>
    </location>
</feature>
<evidence type="ECO:0000256" key="1">
    <source>
        <dbReference type="SAM" id="Phobius"/>
    </source>
</evidence>
<keyword evidence="1" id="KW-0812">Transmembrane</keyword>
<evidence type="ECO:0000313" key="3">
    <source>
        <dbReference type="Proteomes" id="UP000023152"/>
    </source>
</evidence>
<organism evidence="2 3">
    <name type="scientific">Reticulomyxa filosa</name>
    <dbReference type="NCBI Taxonomy" id="46433"/>
    <lineage>
        <taxon>Eukaryota</taxon>
        <taxon>Sar</taxon>
        <taxon>Rhizaria</taxon>
        <taxon>Retaria</taxon>
        <taxon>Foraminifera</taxon>
        <taxon>Monothalamids</taxon>
        <taxon>Reticulomyxidae</taxon>
        <taxon>Reticulomyxa</taxon>
    </lineage>
</organism>
<comment type="caution">
    <text evidence="2">The sequence shown here is derived from an EMBL/GenBank/DDBJ whole genome shotgun (WGS) entry which is preliminary data.</text>
</comment>
<accession>X6M0R9</accession>
<feature type="transmembrane region" description="Helical" evidence="1">
    <location>
        <begin position="87"/>
        <end position="107"/>
    </location>
</feature>
<name>X6M0R9_RETFI</name>
<reference evidence="2 3" key="1">
    <citation type="journal article" date="2013" name="Curr. Biol.">
        <title>The Genome of the Foraminiferan Reticulomyxa filosa.</title>
        <authorList>
            <person name="Glockner G."/>
            <person name="Hulsmann N."/>
            <person name="Schleicher M."/>
            <person name="Noegel A.A."/>
            <person name="Eichinger L."/>
            <person name="Gallinger C."/>
            <person name="Pawlowski J."/>
            <person name="Sierra R."/>
            <person name="Euteneuer U."/>
            <person name="Pillet L."/>
            <person name="Moustafa A."/>
            <person name="Platzer M."/>
            <person name="Groth M."/>
            <person name="Szafranski K."/>
            <person name="Schliwa M."/>
        </authorList>
    </citation>
    <scope>NUCLEOTIDE SEQUENCE [LARGE SCALE GENOMIC DNA]</scope>
</reference>
<protein>
    <submittedName>
        <fullName evidence="2">Uncharacterized protein</fullName>
    </submittedName>
</protein>
<dbReference type="EMBL" id="ASPP01026614">
    <property type="protein sequence ID" value="ETO07002.1"/>
    <property type="molecule type" value="Genomic_DNA"/>
</dbReference>
<gene>
    <name evidence="2" type="ORF">RFI_30390</name>
</gene>
<keyword evidence="3" id="KW-1185">Reference proteome</keyword>
<feature type="transmembrane region" description="Helical" evidence="1">
    <location>
        <begin position="132"/>
        <end position="153"/>
    </location>
</feature>